<name>A0A7J9AK29_9ROSI</name>
<keyword evidence="18" id="KW-1185">Reference proteome</keyword>
<evidence type="ECO:0000256" key="9">
    <source>
        <dbReference type="ARBA" id="ARBA00022840"/>
    </source>
</evidence>
<dbReference type="Gene3D" id="1.10.510.10">
    <property type="entry name" value="Transferase(Phosphotransferase) domain 1"/>
    <property type="match status" value="1"/>
</dbReference>
<evidence type="ECO:0000256" key="1">
    <source>
        <dbReference type="ARBA" id="ARBA00004479"/>
    </source>
</evidence>
<gene>
    <name evidence="17" type="ORF">Golax_021025</name>
</gene>
<keyword evidence="7 14" id="KW-0547">Nucleotide-binding</keyword>
<keyword evidence="11" id="KW-0325">Glycoprotein</keyword>
<evidence type="ECO:0000256" key="6">
    <source>
        <dbReference type="ARBA" id="ARBA00022729"/>
    </source>
</evidence>
<dbReference type="GO" id="GO:0004674">
    <property type="term" value="F:protein serine/threonine kinase activity"/>
    <property type="evidence" value="ECO:0007669"/>
    <property type="project" value="UniProtKB-KW"/>
</dbReference>
<comment type="subcellular location">
    <subcellularLocation>
        <location evidence="1">Membrane</location>
        <topology evidence="1">Single-pass type I membrane protein</topology>
    </subcellularLocation>
</comment>
<dbReference type="PROSITE" id="PS00108">
    <property type="entry name" value="PROTEIN_KINASE_ST"/>
    <property type="match status" value="1"/>
</dbReference>
<evidence type="ECO:0000313" key="18">
    <source>
        <dbReference type="Proteomes" id="UP000593574"/>
    </source>
</evidence>
<evidence type="ECO:0000256" key="11">
    <source>
        <dbReference type="ARBA" id="ARBA00023180"/>
    </source>
</evidence>
<comment type="caution">
    <text evidence="17">The sequence shown here is derived from an EMBL/GenBank/DDBJ whole genome shotgun (WGS) entry which is preliminary data.</text>
</comment>
<evidence type="ECO:0000256" key="3">
    <source>
        <dbReference type="ARBA" id="ARBA00022527"/>
    </source>
</evidence>
<keyword evidence="8" id="KW-0418">Kinase</keyword>
<dbReference type="PROSITE" id="PS50011">
    <property type="entry name" value="PROTEIN_KINASE_DOM"/>
    <property type="match status" value="1"/>
</dbReference>
<dbReference type="GO" id="GO:0005524">
    <property type="term" value="F:ATP binding"/>
    <property type="evidence" value="ECO:0007669"/>
    <property type="project" value="UniProtKB-UniRule"/>
</dbReference>
<evidence type="ECO:0000256" key="7">
    <source>
        <dbReference type="ARBA" id="ARBA00022741"/>
    </source>
</evidence>
<dbReference type="PANTHER" id="PTHR48006">
    <property type="entry name" value="LEUCINE-RICH REPEAT-CONTAINING PROTEIN DDB_G0281931-RELATED"/>
    <property type="match status" value="1"/>
</dbReference>
<evidence type="ECO:0000256" key="12">
    <source>
        <dbReference type="ARBA" id="ARBA00047899"/>
    </source>
</evidence>
<evidence type="ECO:0000259" key="16">
    <source>
        <dbReference type="PROSITE" id="PS50011"/>
    </source>
</evidence>
<dbReference type="Pfam" id="PF11721">
    <property type="entry name" value="Malectin"/>
    <property type="match status" value="1"/>
</dbReference>
<dbReference type="InterPro" id="IPR001245">
    <property type="entry name" value="Ser-Thr/Tyr_kinase_cat_dom"/>
</dbReference>
<feature type="binding site" evidence="14">
    <location>
        <position position="272"/>
    </location>
    <ligand>
        <name>ATP</name>
        <dbReference type="ChEBI" id="CHEBI:30616"/>
    </ligand>
</feature>
<dbReference type="SMART" id="SM00220">
    <property type="entry name" value="S_TKc"/>
    <property type="match status" value="1"/>
</dbReference>
<dbReference type="Proteomes" id="UP000593574">
    <property type="component" value="Unassembled WGS sequence"/>
</dbReference>
<feature type="domain" description="Protein kinase" evidence="16">
    <location>
        <begin position="244"/>
        <end position="408"/>
    </location>
</feature>
<evidence type="ECO:0000313" key="17">
    <source>
        <dbReference type="EMBL" id="MBA0724330.1"/>
    </source>
</evidence>
<dbReference type="EMBL" id="JABEZV010000011">
    <property type="protein sequence ID" value="MBA0724330.1"/>
    <property type="molecule type" value="Genomic_DNA"/>
</dbReference>
<evidence type="ECO:0000256" key="4">
    <source>
        <dbReference type="ARBA" id="ARBA00022553"/>
    </source>
</evidence>
<dbReference type="InterPro" id="IPR017441">
    <property type="entry name" value="Protein_kinase_ATP_BS"/>
</dbReference>
<evidence type="ECO:0000256" key="13">
    <source>
        <dbReference type="ARBA" id="ARBA00048679"/>
    </source>
</evidence>
<dbReference type="InterPro" id="IPR008271">
    <property type="entry name" value="Ser/Thr_kinase_AS"/>
</dbReference>
<evidence type="ECO:0000256" key="8">
    <source>
        <dbReference type="ARBA" id="ARBA00022777"/>
    </source>
</evidence>
<dbReference type="GO" id="GO:0005886">
    <property type="term" value="C:plasma membrane"/>
    <property type="evidence" value="ECO:0007669"/>
    <property type="project" value="TreeGrafter"/>
</dbReference>
<evidence type="ECO:0000256" key="2">
    <source>
        <dbReference type="ARBA" id="ARBA00012513"/>
    </source>
</evidence>
<evidence type="ECO:0000256" key="14">
    <source>
        <dbReference type="PROSITE-ProRule" id="PRU10141"/>
    </source>
</evidence>
<keyword evidence="3 15" id="KW-0723">Serine/threonine-protein kinase</keyword>
<keyword evidence="9 14" id="KW-0067">ATP-binding</keyword>
<sequence>MADANFAIKCGGLQMTADGIVFEAENYSLGTATFNVTSTQKWAVSSVGLYEERENPMYVQNTFAQVKSTNTPGLFLTSRTSPVSLRYYGLGLENGPYTINLFFAETAYPDRITRSWKSLGRRVFDIYIQGGLQVKDFDISKEAGGAERAITRRFVTNVTDNHLEIHLLWAGKGTCCVPELGYYGPSISAISVVPGSYVSNMVVEYGYFQHDFPTTCLDSAVLLAIGPRPNTFSYAELRAATDDFSPSNKLGEGGYGAVYKGTLSDETVVAVKQLSVASQQGKSQFIAEVATISAVQHRNLVKLRGCCIEGKRHLLVYEYLENKSLDQALFGRSDLRLDWPTRYNICLATARGLAYLHEESRPRIVHRDVKASNILLDAELCPKISDFGLAKLYDDQKTHISTRVAGTM</sequence>
<dbReference type="Gene3D" id="3.30.200.20">
    <property type="entry name" value="Phosphorylase Kinase, domain 1"/>
    <property type="match status" value="1"/>
</dbReference>
<evidence type="ECO:0000256" key="10">
    <source>
        <dbReference type="ARBA" id="ARBA00023170"/>
    </source>
</evidence>
<reference evidence="17 18" key="1">
    <citation type="journal article" date="2019" name="Genome Biol. Evol.">
        <title>Insights into the evolution of the New World diploid cottons (Gossypium, subgenus Houzingenia) based on genome sequencing.</title>
        <authorList>
            <person name="Grover C.E."/>
            <person name="Arick M.A. 2nd"/>
            <person name="Thrash A."/>
            <person name="Conover J.L."/>
            <person name="Sanders W.S."/>
            <person name="Peterson D.G."/>
            <person name="Frelichowski J.E."/>
            <person name="Scheffler J.A."/>
            <person name="Scheffler B.E."/>
            <person name="Wendel J.F."/>
        </authorList>
    </citation>
    <scope>NUCLEOTIDE SEQUENCE [LARGE SCALE GENOMIC DNA]</scope>
    <source>
        <strain evidence="17">4</strain>
        <tissue evidence="17">Leaf</tissue>
    </source>
</reference>
<dbReference type="AlphaFoldDB" id="A0A7J9AK29"/>
<keyword evidence="5" id="KW-0808">Transferase</keyword>
<dbReference type="EC" id="2.7.11.1" evidence="2"/>
<proteinExistence type="inferred from homology"/>
<dbReference type="SUPFAM" id="SSF56112">
    <property type="entry name" value="Protein kinase-like (PK-like)"/>
    <property type="match status" value="1"/>
</dbReference>
<dbReference type="FunFam" id="3.30.200.20:FF:000140">
    <property type="entry name" value="Leucine-rich repeat receptor-like protein kinase"/>
    <property type="match status" value="1"/>
</dbReference>
<dbReference type="InterPro" id="IPR021720">
    <property type="entry name" value="Malectin_dom"/>
</dbReference>
<evidence type="ECO:0000256" key="5">
    <source>
        <dbReference type="ARBA" id="ARBA00022679"/>
    </source>
</evidence>
<organism evidence="17 18">
    <name type="scientific">Gossypium laxum</name>
    <dbReference type="NCBI Taxonomy" id="34288"/>
    <lineage>
        <taxon>Eukaryota</taxon>
        <taxon>Viridiplantae</taxon>
        <taxon>Streptophyta</taxon>
        <taxon>Embryophyta</taxon>
        <taxon>Tracheophyta</taxon>
        <taxon>Spermatophyta</taxon>
        <taxon>Magnoliopsida</taxon>
        <taxon>eudicotyledons</taxon>
        <taxon>Gunneridae</taxon>
        <taxon>Pentapetalae</taxon>
        <taxon>rosids</taxon>
        <taxon>malvids</taxon>
        <taxon>Malvales</taxon>
        <taxon>Malvaceae</taxon>
        <taxon>Malvoideae</taxon>
        <taxon>Gossypium</taxon>
    </lineage>
</organism>
<dbReference type="InterPro" id="IPR011009">
    <property type="entry name" value="Kinase-like_dom_sf"/>
</dbReference>
<evidence type="ECO:0000256" key="15">
    <source>
        <dbReference type="RuleBase" id="RU000304"/>
    </source>
</evidence>
<dbReference type="PANTHER" id="PTHR48006:SF34">
    <property type="entry name" value="OS08G0203700 PROTEIN"/>
    <property type="match status" value="1"/>
</dbReference>
<dbReference type="Pfam" id="PF07714">
    <property type="entry name" value="PK_Tyr_Ser-Thr"/>
    <property type="match status" value="1"/>
</dbReference>
<comment type="catalytic activity">
    <reaction evidence="12">
        <text>L-threonyl-[protein] + ATP = O-phospho-L-threonyl-[protein] + ADP + H(+)</text>
        <dbReference type="Rhea" id="RHEA:46608"/>
        <dbReference type="Rhea" id="RHEA-COMP:11060"/>
        <dbReference type="Rhea" id="RHEA-COMP:11605"/>
        <dbReference type="ChEBI" id="CHEBI:15378"/>
        <dbReference type="ChEBI" id="CHEBI:30013"/>
        <dbReference type="ChEBI" id="CHEBI:30616"/>
        <dbReference type="ChEBI" id="CHEBI:61977"/>
        <dbReference type="ChEBI" id="CHEBI:456216"/>
        <dbReference type="EC" id="2.7.11.1"/>
    </reaction>
</comment>
<dbReference type="InterPro" id="IPR051824">
    <property type="entry name" value="LRR_Rcpt-Like_S/T_Kinase"/>
</dbReference>
<keyword evidence="6" id="KW-0732">Signal</keyword>
<accession>A0A7J9AK29</accession>
<protein>
    <recommendedName>
        <fullName evidence="2">non-specific serine/threonine protein kinase</fullName>
        <ecNumber evidence="2">2.7.11.1</ecNumber>
    </recommendedName>
</protein>
<keyword evidence="10" id="KW-0675">Receptor</keyword>
<dbReference type="Gene3D" id="2.60.120.430">
    <property type="entry name" value="Galactose-binding lectin"/>
    <property type="match status" value="1"/>
</dbReference>
<dbReference type="FunFam" id="1.10.510.10:FF:001424">
    <property type="entry name" value="Protein kinase superfamily protein"/>
    <property type="match status" value="1"/>
</dbReference>
<keyword evidence="4" id="KW-0597">Phosphoprotein</keyword>
<comment type="catalytic activity">
    <reaction evidence="13">
        <text>L-seryl-[protein] + ATP = O-phospho-L-seryl-[protein] + ADP + H(+)</text>
        <dbReference type="Rhea" id="RHEA:17989"/>
        <dbReference type="Rhea" id="RHEA-COMP:9863"/>
        <dbReference type="Rhea" id="RHEA-COMP:11604"/>
        <dbReference type="ChEBI" id="CHEBI:15378"/>
        <dbReference type="ChEBI" id="CHEBI:29999"/>
        <dbReference type="ChEBI" id="CHEBI:30616"/>
        <dbReference type="ChEBI" id="CHEBI:83421"/>
        <dbReference type="ChEBI" id="CHEBI:456216"/>
        <dbReference type="EC" id="2.7.11.1"/>
    </reaction>
</comment>
<dbReference type="PROSITE" id="PS00107">
    <property type="entry name" value="PROTEIN_KINASE_ATP"/>
    <property type="match status" value="1"/>
</dbReference>
<comment type="similarity">
    <text evidence="15">Belongs to the protein kinase superfamily.</text>
</comment>
<dbReference type="InterPro" id="IPR000719">
    <property type="entry name" value="Prot_kinase_dom"/>
</dbReference>